<feature type="domain" description="Mitochondria-eating protein C-terminal" evidence="1">
    <location>
        <begin position="34"/>
        <end position="179"/>
    </location>
</feature>
<proteinExistence type="predicted"/>
<reference evidence="2" key="1">
    <citation type="submission" date="2021-03" db="EMBL/GenBank/DDBJ databases">
        <authorList>
            <person name="Bekaert M."/>
        </authorList>
    </citation>
    <scope>NUCLEOTIDE SEQUENCE</scope>
</reference>
<evidence type="ECO:0000313" key="2">
    <source>
        <dbReference type="EMBL" id="CAG2209781.1"/>
    </source>
</evidence>
<dbReference type="OrthoDB" id="6151058at2759"/>
<protein>
    <recommendedName>
        <fullName evidence="1">Mitochondria-eating protein C-terminal domain-containing protein</fullName>
    </recommendedName>
</protein>
<name>A0A8S3RUC1_MYTED</name>
<accession>A0A8S3RUC1</accession>
<evidence type="ECO:0000313" key="3">
    <source>
        <dbReference type="Proteomes" id="UP000683360"/>
    </source>
</evidence>
<comment type="caution">
    <text evidence="2">The sequence shown here is derived from an EMBL/GenBank/DDBJ whole genome shotgun (WGS) entry which is preliminary data.</text>
</comment>
<sequence length="184" mass="20837">MRACSVRVDLANDESGSEAGTDNYRKAIEANMRFQDCQEKINVLQKEKSDALTRYCSHIRGLSDDEIEGFIKAVKDSIKTNASKYIPLLRKKITSESSSCKTVVQHRDCCLAYIEICVNLCYFVAVQDPPMVIDFEPGPIFDKQSWKEYTRSGTEVEYVVWPALYLYKGGPIMSKGVVQPKETN</sequence>
<gene>
    <name evidence="2" type="ORF">MEDL_23933</name>
</gene>
<dbReference type="EMBL" id="CAJPWZ010001214">
    <property type="protein sequence ID" value="CAG2209781.1"/>
    <property type="molecule type" value="Genomic_DNA"/>
</dbReference>
<organism evidence="2 3">
    <name type="scientific">Mytilus edulis</name>
    <name type="common">Blue mussel</name>
    <dbReference type="NCBI Taxonomy" id="6550"/>
    <lineage>
        <taxon>Eukaryota</taxon>
        <taxon>Metazoa</taxon>
        <taxon>Spiralia</taxon>
        <taxon>Lophotrochozoa</taxon>
        <taxon>Mollusca</taxon>
        <taxon>Bivalvia</taxon>
        <taxon>Autobranchia</taxon>
        <taxon>Pteriomorphia</taxon>
        <taxon>Mytilida</taxon>
        <taxon>Mytiloidea</taxon>
        <taxon>Mytilidae</taxon>
        <taxon>Mytilinae</taxon>
        <taxon>Mytilus</taxon>
    </lineage>
</organism>
<dbReference type="AlphaFoldDB" id="A0A8S3RUC1"/>
<evidence type="ECO:0000259" key="1">
    <source>
        <dbReference type="Pfam" id="PF16026"/>
    </source>
</evidence>
<dbReference type="Proteomes" id="UP000683360">
    <property type="component" value="Unassembled WGS sequence"/>
</dbReference>
<keyword evidence="3" id="KW-1185">Reference proteome</keyword>
<dbReference type="InterPro" id="IPR031981">
    <property type="entry name" value="MIEAP_C"/>
</dbReference>
<dbReference type="Pfam" id="PF16026">
    <property type="entry name" value="MIEAP"/>
    <property type="match status" value="1"/>
</dbReference>